<dbReference type="Proteomes" id="UP000379480">
    <property type="component" value="Unassembled WGS sequence"/>
</dbReference>
<dbReference type="AlphaFoldDB" id="A0A5E7C9M9"/>
<dbReference type="RefSeq" id="WP_150803503.1">
    <property type="nucleotide sequence ID" value="NZ_CABVHY010000008.1"/>
</dbReference>
<dbReference type="Gene3D" id="2.130.10.10">
    <property type="entry name" value="YVTN repeat-like/Quinoprotein amine dehydrogenase"/>
    <property type="match status" value="1"/>
</dbReference>
<proteinExistence type="predicted"/>
<accession>A0A5E7C9M9</accession>
<organism evidence="1 2">
    <name type="scientific">Pseudomonas fluorescens</name>
    <dbReference type="NCBI Taxonomy" id="294"/>
    <lineage>
        <taxon>Bacteria</taxon>
        <taxon>Pseudomonadati</taxon>
        <taxon>Pseudomonadota</taxon>
        <taxon>Gammaproteobacteria</taxon>
        <taxon>Pseudomonadales</taxon>
        <taxon>Pseudomonadaceae</taxon>
        <taxon>Pseudomonas</taxon>
    </lineage>
</organism>
<dbReference type="OrthoDB" id="6829668at2"/>
<dbReference type="InterPro" id="IPR015943">
    <property type="entry name" value="WD40/YVTN_repeat-like_dom_sf"/>
</dbReference>
<protein>
    <submittedName>
        <fullName evidence="1">Uncharacterized protein</fullName>
    </submittedName>
</protein>
<evidence type="ECO:0000313" key="2">
    <source>
        <dbReference type="Proteomes" id="UP000379480"/>
    </source>
</evidence>
<reference evidence="1 2" key="1">
    <citation type="submission" date="2019-09" db="EMBL/GenBank/DDBJ databases">
        <authorList>
            <person name="Chandra G."/>
            <person name="Truman W A."/>
        </authorList>
    </citation>
    <scope>NUCLEOTIDE SEQUENCE [LARGE SCALE GENOMIC DNA]</scope>
    <source>
        <strain evidence="1">PS723</strain>
    </source>
</reference>
<dbReference type="EMBL" id="CABVHY010000008">
    <property type="protein sequence ID" value="VVN92643.1"/>
    <property type="molecule type" value="Genomic_DNA"/>
</dbReference>
<name>A0A5E7C9M9_PSEFL</name>
<gene>
    <name evidence="1" type="ORF">PS723_01998</name>
</gene>
<evidence type="ECO:0000313" key="1">
    <source>
        <dbReference type="EMBL" id="VVN92643.1"/>
    </source>
</evidence>
<sequence>MKTSKKTPITFGSGAAINDEMLYVTSFIDAIAPEINHTRMFVLNLALPGLWFHHDIIDKTVVSVAVRPASDAKPRVAYALCTDGTVETYNSNSTLNEAIPMRENAGSLSSITHIGNRTYACGAENQIFYRSNNFWEETGVSFRDDAVNILKEIATEIKSGKELNILELTKKTRTLTLFECIKGTSENNIYTCGTNGMVLHWNGHEWQQSQSGTRQHLHDIHCVTPDDIIMCGHNGVVIRGNHTNGFRRMPIEKTDINFWSVRLFNKSLYLGSTSGLFCVTKNTLIKASFGTITLPSQYSIESIDTTDNTLWVITNKFILRLNTGTWKIIELPDNDQL</sequence>